<organism evidence="2">
    <name type="scientific">Enterococcus faecium</name>
    <name type="common">Streptococcus faecium</name>
    <dbReference type="NCBI Taxonomy" id="1352"/>
    <lineage>
        <taxon>Bacteria</taxon>
        <taxon>Bacillati</taxon>
        <taxon>Bacillota</taxon>
        <taxon>Bacilli</taxon>
        <taxon>Lactobacillales</taxon>
        <taxon>Enterococcaceae</taxon>
        <taxon>Enterococcus</taxon>
    </lineage>
</organism>
<geneLocation type="plasmid" evidence="2">
    <name>pC27-2</name>
</geneLocation>
<dbReference type="AlphaFoldDB" id="A0A5B8PAE9"/>
<dbReference type="EMBL" id="MH784601">
    <property type="protein sequence ID" value="QDL89922.1"/>
    <property type="molecule type" value="Genomic_DNA"/>
</dbReference>
<sequence>MTLNFEKDNYALFQDWTENETKKKYIRALNDIAQNEKLQLPKLISTGDLRKRWQMNSRQSVHDQIRKSDFPDPVYQFAGGQGKLFLESEILIFEIKYPWIRLPKTREKYANWILKNVISD</sequence>
<evidence type="ECO:0000313" key="1">
    <source>
        <dbReference type="EMBL" id="QDL89922.1"/>
    </source>
</evidence>
<proteinExistence type="predicted"/>
<protein>
    <submittedName>
        <fullName evidence="2">Uncharacterized protein</fullName>
    </submittedName>
</protein>
<evidence type="ECO:0000313" key="2">
    <source>
        <dbReference type="EMBL" id="QDL89993.1"/>
    </source>
</evidence>
<dbReference type="RefSeq" id="WP_159373654.1">
    <property type="nucleotide sequence ID" value="NZ_CP038171.1"/>
</dbReference>
<accession>A0A5B8PAE9</accession>
<dbReference type="EMBL" id="MH784602">
    <property type="protein sequence ID" value="QDL89993.1"/>
    <property type="molecule type" value="Genomic_DNA"/>
</dbReference>
<name>A0A5B8PAE9_ENTFC</name>
<reference evidence="2" key="1">
    <citation type="journal article" date="2019" name="J. Antimicrob. Chemother.">
        <title>Emergence of plasmid-mediated oxazolidinone resistance gene poxtA from CC17 Enterococcus faecium of pig origin.</title>
        <authorList>
            <person name="Huang J."/>
            <person name="Wang M."/>
            <person name="Gao Y."/>
            <person name="Chen L."/>
            <person name="Wang L."/>
        </authorList>
    </citation>
    <scope>NUCLEOTIDE SEQUENCE</scope>
    <source>
        <strain evidence="1">25</strain>
        <strain evidence="2">27</strain>
        <plasmid evidence="1">pC25-1</plasmid>
        <plasmid evidence="2">pC27-2</plasmid>
    </source>
</reference>
<geneLocation type="plasmid" evidence="1">
    <name>pC25-1</name>
</geneLocation>
<keyword evidence="2" id="KW-0614">Plasmid</keyword>